<proteinExistence type="evidence at transcript level"/>
<sequence length="125" mass="14652">MEDKMEKPQSLYPLTGPRTRSKSQAEEEEFSHLHKKFLYELSRMEKFCGKWWSTSEETHSEAALKIFKDHLERHMELVEAANQNLQMSNVEDEKTRLACTEAHETTNDNAKLTKIRISELLGQIQ</sequence>
<reference evidence="2" key="1">
    <citation type="submission" date="2013-07" db="EMBL/GenBank/DDBJ databases">
        <authorList>
            <person name="Geib S."/>
        </authorList>
    </citation>
    <scope>NUCLEOTIDE SEQUENCE</scope>
</reference>
<name>W8ALL9_CERCA</name>
<accession>W8ALL9</accession>
<dbReference type="AlphaFoldDB" id="W8ALL9"/>
<reference evidence="2" key="2">
    <citation type="journal article" date="2014" name="BMC Genomics">
        <title>A genomic perspective to assessing quality of mass-reared SIT flies used in Mediterranean fruit fly (Ceratitis capitata) eradication in California.</title>
        <authorList>
            <person name="Calla B."/>
            <person name="Hall B."/>
            <person name="Hou S."/>
            <person name="Geib S.M."/>
        </authorList>
    </citation>
    <scope>NUCLEOTIDE SEQUENCE</scope>
</reference>
<evidence type="ECO:0000313" key="2">
    <source>
        <dbReference type="EMBL" id="JAB89630.1"/>
    </source>
</evidence>
<organism evidence="2">
    <name type="scientific">Ceratitis capitata</name>
    <name type="common">Mediterranean fruit fly</name>
    <name type="synonym">Tephritis capitata</name>
    <dbReference type="NCBI Taxonomy" id="7213"/>
    <lineage>
        <taxon>Eukaryota</taxon>
        <taxon>Metazoa</taxon>
        <taxon>Ecdysozoa</taxon>
        <taxon>Arthropoda</taxon>
        <taxon>Hexapoda</taxon>
        <taxon>Insecta</taxon>
        <taxon>Pterygota</taxon>
        <taxon>Neoptera</taxon>
        <taxon>Endopterygota</taxon>
        <taxon>Diptera</taxon>
        <taxon>Brachycera</taxon>
        <taxon>Muscomorpha</taxon>
        <taxon>Tephritoidea</taxon>
        <taxon>Tephritidae</taxon>
        <taxon>Ceratitis</taxon>
        <taxon>Ceratitis</taxon>
    </lineage>
</organism>
<evidence type="ECO:0000256" key="1">
    <source>
        <dbReference type="SAM" id="MobiDB-lite"/>
    </source>
</evidence>
<protein>
    <submittedName>
        <fullName evidence="2">Uncharacterized protein</fullName>
    </submittedName>
</protein>
<feature type="region of interest" description="Disordered" evidence="1">
    <location>
        <begin position="1"/>
        <end position="27"/>
    </location>
</feature>
<dbReference type="EMBL" id="GAMC01016925">
    <property type="protein sequence ID" value="JAB89630.1"/>
    <property type="molecule type" value="mRNA"/>
</dbReference>
<feature type="non-terminal residue" evidence="2">
    <location>
        <position position="125"/>
    </location>
</feature>